<gene>
    <name evidence="2" type="ORF">COT59_01535</name>
</gene>
<organism evidence="2 3">
    <name type="scientific">Candidatus Nealsonbacteria bacterium CG09_land_8_20_14_0_10_42_14</name>
    <dbReference type="NCBI Taxonomy" id="1974707"/>
    <lineage>
        <taxon>Bacteria</taxon>
        <taxon>Candidatus Nealsoniibacteriota</taxon>
    </lineage>
</organism>
<dbReference type="AlphaFoldDB" id="A0A2H0WX67"/>
<protein>
    <recommendedName>
        <fullName evidence="1">Transcriptional repressor PaaX-like central Cas2-like domain-containing protein</fullName>
    </recommendedName>
</protein>
<evidence type="ECO:0000313" key="3">
    <source>
        <dbReference type="Proteomes" id="UP000229675"/>
    </source>
</evidence>
<dbReference type="Proteomes" id="UP000229675">
    <property type="component" value="Unassembled WGS sequence"/>
</dbReference>
<comment type="caution">
    <text evidence="2">The sequence shown here is derived from an EMBL/GenBank/DDBJ whole genome shotgun (WGS) entry which is preliminary data.</text>
</comment>
<accession>A0A2H0WX67</accession>
<evidence type="ECO:0000259" key="1">
    <source>
        <dbReference type="Pfam" id="PF20803"/>
    </source>
</evidence>
<dbReference type="Pfam" id="PF20803">
    <property type="entry name" value="PaaX_M"/>
    <property type="match status" value="1"/>
</dbReference>
<evidence type="ECO:0000313" key="2">
    <source>
        <dbReference type="EMBL" id="PIS17266.1"/>
    </source>
</evidence>
<name>A0A2H0WX67_9BACT</name>
<dbReference type="Gene3D" id="3.30.70.2650">
    <property type="match status" value="1"/>
</dbReference>
<proteinExistence type="predicted"/>
<reference evidence="3" key="1">
    <citation type="submission" date="2017-09" db="EMBL/GenBank/DDBJ databases">
        <title>Depth-based differentiation of microbial function through sediment-hosted aquifers and enrichment of novel symbionts in the deep terrestrial subsurface.</title>
        <authorList>
            <person name="Probst A.J."/>
            <person name="Ladd B."/>
            <person name="Jarett J.K."/>
            <person name="Geller-Mcgrath D.E."/>
            <person name="Sieber C.M.K."/>
            <person name="Emerson J.B."/>
            <person name="Anantharaman K."/>
            <person name="Thomas B.C."/>
            <person name="Malmstrom R."/>
            <person name="Stieglmeier M."/>
            <person name="Klingl A."/>
            <person name="Woyke T."/>
            <person name="Ryan C.M."/>
            <person name="Banfield J.F."/>
        </authorList>
    </citation>
    <scope>NUCLEOTIDE SEQUENCE [LARGE SCALE GENOMIC DNA]</scope>
</reference>
<dbReference type="InterPro" id="IPR048846">
    <property type="entry name" value="PaaX-like_central"/>
</dbReference>
<dbReference type="EMBL" id="PEZD01000035">
    <property type="protein sequence ID" value="PIS17266.1"/>
    <property type="molecule type" value="Genomic_DNA"/>
</dbReference>
<sequence>MRLPLSDKFLWDFYNFLEKIGDIQDVFSSRPWQEVWNPEFHKFRYQYQKKQERKNFSQIIYYLKRKGYIKIKNLEQKQAALITPKGADKILKIQLRTKEEKRRPDGKWQMIIFDIPESKKHLREILRDNLYLLKYRKLQQSVWVCPYDVLKETEAILRKYSLDQYAKLFLIEEIEL</sequence>
<feature type="domain" description="Transcriptional repressor PaaX-like central Cas2-like" evidence="1">
    <location>
        <begin position="103"/>
        <end position="170"/>
    </location>
</feature>